<keyword evidence="3" id="KW-0547">Nucleotide-binding</keyword>
<evidence type="ECO:0000313" key="7">
    <source>
        <dbReference type="Proteomes" id="UP001409585"/>
    </source>
</evidence>
<dbReference type="GO" id="GO:0005524">
    <property type="term" value="F:ATP binding"/>
    <property type="evidence" value="ECO:0007669"/>
    <property type="project" value="UniProtKB-KW"/>
</dbReference>
<evidence type="ECO:0000256" key="3">
    <source>
        <dbReference type="ARBA" id="ARBA00022741"/>
    </source>
</evidence>
<dbReference type="PANTHER" id="PTHR42788">
    <property type="entry name" value="TAURINE IMPORT ATP-BINDING PROTEIN-RELATED"/>
    <property type="match status" value="1"/>
</dbReference>
<organism evidence="6 7">
    <name type="scientific">Halioxenophilus aromaticivorans</name>
    <dbReference type="NCBI Taxonomy" id="1306992"/>
    <lineage>
        <taxon>Bacteria</taxon>
        <taxon>Pseudomonadati</taxon>
        <taxon>Pseudomonadota</taxon>
        <taxon>Gammaproteobacteria</taxon>
        <taxon>Alteromonadales</taxon>
        <taxon>Alteromonadaceae</taxon>
        <taxon>Halioxenophilus</taxon>
    </lineage>
</organism>
<keyword evidence="4 6" id="KW-0067">ATP-binding</keyword>
<comment type="caution">
    <text evidence="6">The sequence shown here is derived from an EMBL/GenBank/DDBJ whole genome shotgun (WGS) entry which is preliminary data.</text>
</comment>
<evidence type="ECO:0000313" key="6">
    <source>
        <dbReference type="EMBL" id="GAA4954595.1"/>
    </source>
</evidence>
<dbReference type="InterPro" id="IPR017871">
    <property type="entry name" value="ABC_transporter-like_CS"/>
</dbReference>
<keyword evidence="7" id="KW-1185">Reference proteome</keyword>
<evidence type="ECO:0000256" key="2">
    <source>
        <dbReference type="ARBA" id="ARBA00022448"/>
    </source>
</evidence>
<dbReference type="InterPro" id="IPR003593">
    <property type="entry name" value="AAA+_ATPase"/>
</dbReference>
<evidence type="ECO:0000256" key="4">
    <source>
        <dbReference type="ARBA" id="ARBA00022840"/>
    </source>
</evidence>
<evidence type="ECO:0000259" key="5">
    <source>
        <dbReference type="PROSITE" id="PS50893"/>
    </source>
</evidence>
<dbReference type="SMART" id="SM00382">
    <property type="entry name" value="AAA"/>
    <property type="match status" value="1"/>
</dbReference>
<dbReference type="RefSeq" id="WP_345426288.1">
    <property type="nucleotide sequence ID" value="NZ_AP031496.1"/>
</dbReference>
<sequence>MLTVDIHHKRFAGQPDVIRGLTFSVREGEQLALMGPSGAGKSTLLNMIVGLDCDYTGAITGHGQQKVTQLFQEPRLMPWLTTMENVLLVADNSPQSRDRALQLLQEVGLAEQASLYPGQLSGGMKKRVALARAFMPAPSLLLMDEPFGSLDLPTARALRALVQRLCQAQGTTLICVTHDLTEAVTLADRLLFFSKEPMTLVLDKDIFSMKAKGLGEEGIDHCCQAILQHHPCILRGIA</sequence>
<dbReference type="PANTHER" id="PTHR42788:SF19">
    <property type="entry name" value="ALIPHATIC SULFONATES IMPORT ATP-BINDING PROTEIN SSUB 2"/>
    <property type="match status" value="1"/>
</dbReference>
<accession>A0AAV3U8C6</accession>
<evidence type="ECO:0000256" key="1">
    <source>
        <dbReference type="ARBA" id="ARBA00005417"/>
    </source>
</evidence>
<dbReference type="GO" id="GO:0016887">
    <property type="term" value="F:ATP hydrolysis activity"/>
    <property type="evidence" value="ECO:0007669"/>
    <property type="project" value="InterPro"/>
</dbReference>
<protein>
    <submittedName>
        <fullName evidence="6">ATP-binding cassette domain-containing protein</fullName>
    </submittedName>
</protein>
<gene>
    <name evidence="6" type="ORF">GCM10025791_38390</name>
</gene>
<name>A0AAV3U8C6_9ALTE</name>
<dbReference type="InterPro" id="IPR027417">
    <property type="entry name" value="P-loop_NTPase"/>
</dbReference>
<comment type="similarity">
    <text evidence="1">Belongs to the ABC transporter superfamily.</text>
</comment>
<dbReference type="AlphaFoldDB" id="A0AAV3U8C6"/>
<dbReference type="Gene3D" id="3.40.50.300">
    <property type="entry name" value="P-loop containing nucleotide triphosphate hydrolases"/>
    <property type="match status" value="1"/>
</dbReference>
<dbReference type="InterPro" id="IPR003439">
    <property type="entry name" value="ABC_transporter-like_ATP-bd"/>
</dbReference>
<dbReference type="PROSITE" id="PS00211">
    <property type="entry name" value="ABC_TRANSPORTER_1"/>
    <property type="match status" value="1"/>
</dbReference>
<dbReference type="EMBL" id="BAABLX010000062">
    <property type="protein sequence ID" value="GAA4954595.1"/>
    <property type="molecule type" value="Genomic_DNA"/>
</dbReference>
<dbReference type="PROSITE" id="PS50893">
    <property type="entry name" value="ABC_TRANSPORTER_2"/>
    <property type="match status" value="1"/>
</dbReference>
<dbReference type="Pfam" id="PF00005">
    <property type="entry name" value="ABC_tran"/>
    <property type="match status" value="1"/>
</dbReference>
<dbReference type="SUPFAM" id="SSF52540">
    <property type="entry name" value="P-loop containing nucleoside triphosphate hydrolases"/>
    <property type="match status" value="1"/>
</dbReference>
<feature type="domain" description="ABC transporter" evidence="5">
    <location>
        <begin position="1"/>
        <end position="220"/>
    </location>
</feature>
<dbReference type="InterPro" id="IPR050166">
    <property type="entry name" value="ABC_transporter_ATP-bind"/>
</dbReference>
<reference evidence="7" key="1">
    <citation type="journal article" date="2019" name="Int. J. Syst. Evol. Microbiol.">
        <title>The Global Catalogue of Microorganisms (GCM) 10K type strain sequencing project: providing services to taxonomists for standard genome sequencing and annotation.</title>
        <authorList>
            <consortium name="The Broad Institute Genomics Platform"/>
            <consortium name="The Broad Institute Genome Sequencing Center for Infectious Disease"/>
            <person name="Wu L."/>
            <person name="Ma J."/>
        </authorList>
    </citation>
    <scope>NUCLEOTIDE SEQUENCE [LARGE SCALE GENOMIC DNA]</scope>
    <source>
        <strain evidence="7">JCM 19134</strain>
    </source>
</reference>
<dbReference type="Proteomes" id="UP001409585">
    <property type="component" value="Unassembled WGS sequence"/>
</dbReference>
<proteinExistence type="inferred from homology"/>
<keyword evidence="2" id="KW-0813">Transport</keyword>